<name>A0A6A6EA96_9PEZI</name>
<dbReference type="InterPro" id="IPR013658">
    <property type="entry name" value="SGL"/>
</dbReference>
<reference evidence="2" key="1">
    <citation type="journal article" date="2020" name="Stud. Mycol.">
        <title>101 Dothideomycetes genomes: a test case for predicting lifestyles and emergence of pathogens.</title>
        <authorList>
            <person name="Haridas S."/>
            <person name="Albert R."/>
            <person name="Binder M."/>
            <person name="Bloem J."/>
            <person name="Labutti K."/>
            <person name="Salamov A."/>
            <person name="Andreopoulos B."/>
            <person name="Baker S."/>
            <person name="Barry K."/>
            <person name="Bills G."/>
            <person name="Bluhm B."/>
            <person name="Cannon C."/>
            <person name="Castanera R."/>
            <person name="Culley D."/>
            <person name="Daum C."/>
            <person name="Ezra D."/>
            <person name="Gonzalez J."/>
            <person name="Henrissat B."/>
            <person name="Kuo A."/>
            <person name="Liang C."/>
            <person name="Lipzen A."/>
            <person name="Lutzoni F."/>
            <person name="Magnuson J."/>
            <person name="Mondo S."/>
            <person name="Nolan M."/>
            <person name="Ohm R."/>
            <person name="Pangilinan J."/>
            <person name="Park H.-J."/>
            <person name="Ramirez L."/>
            <person name="Alfaro M."/>
            <person name="Sun H."/>
            <person name="Tritt A."/>
            <person name="Yoshinaga Y."/>
            <person name="Zwiers L.-H."/>
            <person name="Turgeon B."/>
            <person name="Goodwin S."/>
            <person name="Spatafora J."/>
            <person name="Crous P."/>
            <person name="Grigoriev I."/>
        </authorList>
    </citation>
    <scope>NUCLEOTIDE SEQUENCE</scope>
    <source>
        <strain evidence="2">CBS 207.26</strain>
    </source>
</reference>
<keyword evidence="2" id="KW-0378">Hydrolase</keyword>
<evidence type="ECO:0000313" key="2">
    <source>
        <dbReference type="EMBL" id="KAF2186766.1"/>
    </source>
</evidence>
<feature type="domain" description="SMP-30/Gluconolactonase/LRE-like region" evidence="1">
    <location>
        <begin position="164"/>
        <end position="355"/>
    </location>
</feature>
<dbReference type="InterPro" id="IPR052988">
    <property type="entry name" value="Oryzine_lactonohydrolase"/>
</dbReference>
<organism evidence="2 3">
    <name type="scientific">Zopfia rhizophila CBS 207.26</name>
    <dbReference type="NCBI Taxonomy" id="1314779"/>
    <lineage>
        <taxon>Eukaryota</taxon>
        <taxon>Fungi</taxon>
        <taxon>Dikarya</taxon>
        <taxon>Ascomycota</taxon>
        <taxon>Pezizomycotina</taxon>
        <taxon>Dothideomycetes</taxon>
        <taxon>Dothideomycetes incertae sedis</taxon>
        <taxon>Zopfiaceae</taxon>
        <taxon>Zopfia</taxon>
    </lineage>
</organism>
<dbReference type="OrthoDB" id="423498at2759"/>
<dbReference type="PANTHER" id="PTHR47064:SF2">
    <property type="entry name" value="SMP-30_GLUCONOLACTONASE_LRE-LIKE REGION DOMAIN-CONTAINING PROTEIN-RELATED"/>
    <property type="match status" value="1"/>
</dbReference>
<evidence type="ECO:0000259" key="1">
    <source>
        <dbReference type="Pfam" id="PF08450"/>
    </source>
</evidence>
<sequence length="393" mass="43460">MDHQSAISAGIHISWKPTSVVKIVIETVVKMVNILNVDLLAAATNPAYFSTLVTTNVSNPTTISLLAYNETFTTNVLGQGATARQLYNLDWEAFHEMGTYNKETNSMYITSNYVSLDNPINVTILDLGNNYSIKSTRYTNLHEANGGTNWYPPGSGSSKGATPTRLLFCDEGDFDHDSGLVSVDPVTGESEVILNNFLGRNFSSVNDVRQHPETGDLWFTDADYGFFQYFRPEPTIPKQVYRFDPKTGEIQVVADGFDQSNGLEFSPDLKTLYVTDTGAQHFERNLTRPGHIYAFDIVDGKTLANRRTFAYSDNGFPDGIHTDTDGNVWAGCGDGVHVWSPEGILLGKIWVGVESNNFAFLPGKVLVFSNAQLWIVENVKAVGREICRDFGEC</sequence>
<dbReference type="Proteomes" id="UP000800200">
    <property type="component" value="Unassembled WGS sequence"/>
</dbReference>
<protein>
    <submittedName>
        <fullName evidence="2">Lactonohydrolase</fullName>
    </submittedName>
</protein>
<keyword evidence="3" id="KW-1185">Reference proteome</keyword>
<dbReference type="GO" id="GO:0016787">
    <property type="term" value="F:hydrolase activity"/>
    <property type="evidence" value="ECO:0007669"/>
    <property type="project" value="UniProtKB-KW"/>
</dbReference>
<dbReference type="AlphaFoldDB" id="A0A6A6EA96"/>
<gene>
    <name evidence="2" type="ORF">K469DRAFT_706753</name>
</gene>
<accession>A0A6A6EA96</accession>
<proteinExistence type="predicted"/>
<dbReference type="SUPFAM" id="SSF63829">
    <property type="entry name" value="Calcium-dependent phosphotriesterase"/>
    <property type="match status" value="1"/>
</dbReference>
<dbReference type="Gene3D" id="2.120.10.30">
    <property type="entry name" value="TolB, C-terminal domain"/>
    <property type="match status" value="1"/>
</dbReference>
<dbReference type="EMBL" id="ML994629">
    <property type="protein sequence ID" value="KAF2186766.1"/>
    <property type="molecule type" value="Genomic_DNA"/>
</dbReference>
<dbReference type="PANTHER" id="PTHR47064">
    <property type="entry name" value="PUTATIVE (AFU_ORTHOLOGUE AFUA_1G08990)-RELATED"/>
    <property type="match status" value="1"/>
</dbReference>
<dbReference type="Pfam" id="PF08450">
    <property type="entry name" value="SGL"/>
    <property type="match status" value="1"/>
</dbReference>
<evidence type="ECO:0000313" key="3">
    <source>
        <dbReference type="Proteomes" id="UP000800200"/>
    </source>
</evidence>
<dbReference type="InterPro" id="IPR011042">
    <property type="entry name" value="6-blade_b-propeller_TolB-like"/>
</dbReference>